<comment type="caution">
    <text evidence="2">The sequence shown here is derived from an EMBL/GenBank/DDBJ whole genome shotgun (WGS) entry which is preliminary data.</text>
</comment>
<feature type="domain" description="DUF58" evidence="1">
    <location>
        <begin position="184"/>
        <end position="227"/>
    </location>
</feature>
<sequence>MNTLFGVILLIILFYIFGMAWETISIKKINYTRYVDKEVVFPKEEIIITTVLSNNKILPLPWIEIYSELPEAIIYKDQIMKHRKIIKTNVYKVITSLFPFQKVTRRNRFVINKRGYYKMDDLEITIGDILGFSKGILKVNSPLRIIVYPEIKRINELIIQENSPQGEISVRRWIIPDPIDIKGVREYTTRDSFNTIDWKATAKTGDLHVKEFDFTSEASIMVLLNVQCDEQPWRDLNEGIIEYGITISAAIMNECIESKIPIGFATNGILDSDDFINDKLSIITPDINPRQGENILGTLAKVSYMSKIKIESLIDNIINIYDTYTTIVLVTPYLNKGSIELINECVDMGYNIKLILIKDGINTSMLNSRVVTYTNNNLNSTREVEDLCLEF</sequence>
<proteinExistence type="predicted"/>
<dbReference type="Pfam" id="PF01882">
    <property type="entry name" value="DUF58"/>
    <property type="match status" value="1"/>
</dbReference>
<protein>
    <submittedName>
        <fullName evidence="2">DUF58 domain-containing protein</fullName>
    </submittedName>
</protein>
<dbReference type="EMBL" id="WSFT01000013">
    <property type="protein sequence ID" value="MBS4537109.1"/>
    <property type="molecule type" value="Genomic_DNA"/>
</dbReference>
<dbReference type="InterPro" id="IPR002881">
    <property type="entry name" value="DUF58"/>
</dbReference>
<reference evidence="2" key="1">
    <citation type="submission" date="2019-12" db="EMBL/GenBank/DDBJ databases">
        <title>Clostridiaceae gen. nov. sp. nov., isolated from sediment in Xinjiang, China.</title>
        <authorList>
            <person name="Zhang R."/>
        </authorList>
    </citation>
    <scope>NUCLEOTIDE SEQUENCE</scope>
    <source>
        <strain evidence="2">D2Q-11</strain>
    </source>
</reference>
<dbReference type="PANTHER" id="PTHR34351">
    <property type="entry name" value="SLR1927 PROTEIN-RELATED"/>
    <property type="match status" value="1"/>
</dbReference>
<dbReference type="AlphaFoldDB" id="A0A942UUN2"/>
<gene>
    <name evidence="2" type="ORF">GOQ27_01465</name>
</gene>
<evidence type="ECO:0000313" key="3">
    <source>
        <dbReference type="Proteomes" id="UP000724672"/>
    </source>
</evidence>
<dbReference type="PANTHER" id="PTHR34351:SF2">
    <property type="entry name" value="DUF58 DOMAIN-CONTAINING PROTEIN"/>
    <property type="match status" value="1"/>
</dbReference>
<keyword evidence="3" id="KW-1185">Reference proteome</keyword>
<dbReference type="RefSeq" id="WP_203365041.1">
    <property type="nucleotide sequence ID" value="NZ_WSFT01000013.1"/>
</dbReference>
<organism evidence="2 3">
    <name type="scientific">Anaeromonas frigoriresistens</name>
    <dbReference type="NCBI Taxonomy" id="2683708"/>
    <lineage>
        <taxon>Bacteria</taxon>
        <taxon>Bacillati</taxon>
        <taxon>Bacillota</taxon>
        <taxon>Tissierellia</taxon>
        <taxon>Tissierellales</taxon>
        <taxon>Thermohalobacteraceae</taxon>
        <taxon>Anaeromonas</taxon>
    </lineage>
</organism>
<evidence type="ECO:0000259" key="1">
    <source>
        <dbReference type="Pfam" id="PF01882"/>
    </source>
</evidence>
<dbReference type="Proteomes" id="UP000724672">
    <property type="component" value="Unassembled WGS sequence"/>
</dbReference>
<accession>A0A942UUN2</accession>
<name>A0A942UUN2_9FIRM</name>
<evidence type="ECO:0000313" key="2">
    <source>
        <dbReference type="EMBL" id="MBS4537109.1"/>
    </source>
</evidence>